<protein>
    <submittedName>
        <fullName evidence="1">Uncharacterized protein</fullName>
    </submittedName>
</protein>
<evidence type="ECO:0000313" key="2">
    <source>
        <dbReference type="Proteomes" id="UP000535890"/>
    </source>
</evidence>
<dbReference type="Proteomes" id="UP000535890">
    <property type="component" value="Unassembled WGS sequence"/>
</dbReference>
<reference evidence="1 2" key="1">
    <citation type="submission" date="2020-07" db="EMBL/GenBank/DDBJ databases">
        <title>Sequencing the genomes of 1000 actinobacteria strains.</title>
        <authorList>
            <person name="Klenk H.-P."/>
        </authorList>
    </citation>
    <scope>NUCLEOTIDE SEQUENCE [LARGE SCALE GENOMIC DNA]</scope>
    <source>
        <strain evidence="1 2">DSM 45772</strain>
    </source>
</reference>
<keyword evidence="2" id="KW-1185">Reference proteome</keyword>
<proteinExistence type="predicted"/>
<dbReference type="AlphaFoldDB" id="A0A7Y9J634"/>
<accession>A0A7Y9J634</accession>
<comment type="caution">
    <text evidence="1">The sequence shown here is derived from an EMBL/GenBank/DDBJ whole genome shotgun (WGS) entry which is preliminary data.</text>
</comment>
<dbReference type="RefSeq" id="WP_179794444.1">
    <property type="nucleotide sequence ID" value="NZ_BAABHP010000021.1"/>
</dbReference>
<name>A0A7Y9J634_9PSEU</name>
<organism evidence="1 2">
    <name type="scientific">Actinomycetospora corticicola</name>
    <dbReference type="NCBI Taxonomy" id="663602"/>
    <lineage>
        <taxon>Bacteria</taxon>
        <taxon>Bacillati</taxon>
        <taxon>Actinomycetota</taxon>
        <taxon>Actinomycetes</taxon>
        <taxon>Pseudonocardiales</taxon>
        <taxon>Pseudonocardiaceae</taxon>
        <taxon>Actinomycetospora</taxon>
    </lineage>
</organism>
<dbReference type="EMBL" id="JACCBN010000001">
    <property type="protein sequence ID" value="NYD36820.1"/>
    <property type="molecule type" value="Genomic_DNA"/>
</dbReference>
<evidence type="ECO:0000313" key="1">
    <source>
        <dbReference type="EMBL" id="NYD36820.1"/>
    </source>
</evidence>
<sequence length="80" mass="8798">MDFDDLGDQLQGDLNARLHAADGSMLVKFVALAEVISTDGDRSLIAISTRDMQSWESLGMLEFARQLEQASLTHDDGEVE</sequence>
<gene>
    <name evidence="1" type="ORF">BJ983_002922</name>
</gene>